<feature type="transmembrane region" description="Helical" evidence="2">
    <location>
        <begin position="265"/>
        <end position="286"/>
    </location>
</feature>
<feature type="transmembrane region" description="Helical" evidence="2">
    <location>
        <begin position="115"/>
        <end position="135"/>
    </location>
</feature>
<evidence type="ECO:0000256" key="2">
    <source>
        <dbReference type="SAM" id="Phobius"/>
    </source>
</evidence>
<dbReference type="Proteomes" id="UP000248889">
    <property type="component" value="Unassembled WGS sequence"/>
</dbReference>
<feature type="compositionally biased region" description="Gly residues" evidence="1">
    <location>
        <begin position="369"/>
        <end position="383"/>
    </location>
</feature>
<gene>
    <name evidence="4" type="ORF">DN069_16250</name>
</gene>
<keyword evidence="2" id="KW-0812">Transmembrane</keyword>
<keyword evidence="3" id="KW-0732">Signal</keyword>
<keyword evidence="2" id="KW-1133">Transmembrane helix</keyword>
<feature type="transmembrane region" description="Helical" evidence="2">
    <location>
        <begin position="298"/>
        <end position="323"/>
    </location>
</feature>
<organism evidence="4 5">
    <name type="scientific">Streptacidiphilus pinicola</name>
    <dbReference type="NCBI Taxonomy" id="2219663"/>
    <lineage>
        <taxon>Bacteria</taxon>
        <taxon>Bacillati</taxon>
        <taxon>Actinomycetota</taxon>
        <taxon>Actinomycetes</taxon>
        <taxon>Kitasatosporales</taxon>
        <taxon>Streptomycetaceae</taxon>
        <taxon>Streptacidiphilus</taxon>
    </lineage>
</organism>
<feature type="transmembrane region" description="Helical" evidence="2">
    <location>
        <begin position="212"/>
        <end position="230"/>
    </location>
</feature>
<feature type="region of interest" description="Disordered" evidence="1">
    <location>
        <begin position="361"/>
        <end position="430"/>
    </location>
</feature>
<keyword evidence="5" id="KW-1185">Reference proteome</keyword>
<evidence type="ECO:0008006" key="6">
    <source>
        <dbReference type="Google" id="ProtNLM"/>
    </source>
</evidence>
<comment type="caution">
    <text evidence="4">The sequence shown here is derived from an EMBL/GenBank/DDBJ whole genome shotgun (WGS) entry which is preliminary data.</text>
</comment>
<accession>A0A2X0J300</accession>
<feature type="compositionally biased region" description="Low complexity" evidence="1">
    <location>
        <begin position="384"/>
        <end position="405"/>
    </location>
</feature>
<keyword evidence="2" id="KW-0472">Membrane</keyword>
<feature type="transmembrane region" description="Helical" evidence="2">
    <location>
        <begin position="147"/>
        <end position="169"/>
    </location>
</feature>
<dbReference type="OrthoDB" id="3851355at2"/>
<dbReference type="AlphaFoldDB" id="A0A2X0J300"/>
<evidence type="ECO:0000313" key="4">
    <source>
        <dbReference type="EMBL" id="RAG84596.1"/>
    </source>
</evidence>
<name>A0A2X0J300_9ACTN</name>
<reference evidence="4 5" key="1">
    <citation type="submission" date="2018-06" db="EMBL/GenBank/DDBJ databases">
        <title>Streptacidiphilus pinicola sp. nov., isolated from pine grove soil.</title>
        <authorList>
            <person name="Roh S.G."/>
            <person name="Park S."/>
            <person name="Kim M.-K."/>
            <person name="Yun B.-R."/>
            <person name="Park J."/>
            <person name="Kim M.J."/>
            <person name="Kim Y.S."/>
            <person name="Kim S.B."/>
        </authorList>
    </citation>
    <scope>NUCLEOTIDE SEQUENCE [LARGE SCALE GENOMIC DNA]</scope>
    <source>
        <strain evidence="4 5">MMS16-CNU450</strain>
    </source>
</reference>
<sequence>MPVDLRRVLPVSTAIAGLQVLLLAGAAVAAPGPATSPSASPSATGSCNGLFGLAKQMCEQGKNSTTSPIPPSLDPVQSLADSCAKAAAWIVRKLSDGIDGTTNVDFTNSAFLKQYAIVFAAATFLTLLLWLLAVIKRAARGVPLPTAFGEAVGLLWLTVLASAFTPLILYTVVSATDGITEGIAAGTKTDTATYLGTFADTLTSGKIGGGPIILVLVSLIAIVAAAVVWLEMFVRAAMLYVGALLGTVVYAGMVDKQLWKHVRRWAGLMVSVILIKPVIVIVLGLAGAVASSAGANDAFATVTSGVAILVLSIFASSVIYRFVPGFGDDMVAMRRARAQAVSAGRAVVNGPANFMKQGISTHASRDGESSGGSGAGGGNGSGAAAGIAAHSTRTAPAAPAAAPPAQGGSPDASRSTRTASTFAKGGGSQP</sequence>
<evidence type="ECO:0000313" key="5">
    <source>
        <dbReference type="Proteomes" id="UP000248889"/>
    </source>
</evidence>
<feature type="signal peptide" evidence="3">
    <location>
        <begin position="1"/>
        <end position="29"/>
    </location>
</feature>
<evidence type="ECO:0000256" key="1">
    <source>
        <dbReference type="SAM" id="MobiDB-lite"/>
    </source>
</evidence>
<dbReference type="RefSeq" id="WP_111501717.1">
    <property type="nucleotide sequence ID" value="NZ_QKYN01000062.1"/>
</dbReference>
<evidence type="ECO:0000256" key="3">
    <source>
        <dbReference type="SAM" id="SignalP"/>
    </source>
</evidence>
<proteinExistence type="predicted"/>
<feature type="chain" id="PRO_5015868096" description="Integral membrane protein" evidence="3">
    <location>
        <begin position="30"/>
        <end position="430"/>
    </location>
</feature>
<protein>
    <recommendedName>
        <fullName evidence="6">Integral membrane protein</fullName>
    </recommendedName>
</protein>
<dbReference type="EMBL" id="QKYN01000062">
    <property type="protein sequence ID" value="RAG84596.1"/>
    <property type="molecule type" value="Genomic_DNA"/>
</dbReference>
<feature type="compositionally biased region" description="Polar residues" evidence="1">
    <location>
        <begin position="412"/>
        <end position="421"/>
    </location>
</feature>
<feature type="transmembrane region" description="Helical" evidence="2">
    <location>
        <begin position="237"/>
        <end position="253"/>
    </location>
</feature>